<reference evidence="9" key="1">
    <citation type="submission" date="2012-12" db="EMBL/GenBank/DDBJ databases">
        <authorList>
            <person name="Hellsten U."/>
            <person name="Grimwood J."/>
            <person name="Chapman J.A."/>
            <person name="Shapiro H."/>
            <person name="Aerts A."/>
            <person name="Otillar R.P."/>
            <person name="Terry A.Y."/>
            <person name="Boore J.L."/>
            <person name="Simakov O."/>
            <person name="Marletaz F."/>
            <person name="Cho S.-J."/>
            <person name="Edsinger-Gonzales E."/>
            <person name="Havlak P."/>
            <person name="Kuo D.-H."/>
            <person name="Larsson T."/>
            <person name="Lv J."/>
            <person name="Arendt D."/>
            <person name="Savage R."/>
            <person name="Osoegawa K."/>
            <person name="de Jong P."/>
            <person name="Lindberg D.R."/>
            <person name="Seaver E.C."/>
            <person name="Weisblat D.A."/>
            <person name="Putnam N.H."/>
            <person name="Grigoriev I.V."/>
            <person name="Rokhsar D.S."/>
        </authorList>
    </citation>
    <scope>NUCLEOTIDE SEQUENCE</scope>
    <source>
        <strain evidence="9">I ESC-2004</strain>
    </source>
</reference>
<protein>
    <recommendedName>
        <fullName evidence="10">Transmembrane protein 126A</fullName>
    </recommendedName>
</protein>
<evidence type="ECO:0000256" key="1">
    <source>
        <dbReference type="ARBA" id="ARBA00004225"/>
    </source>
</evidence>
<organism evidence="7">
    <name type="scientific">Capitella teleta</name>
    <name type="common">Polychaete worm</name>
    <dbReference type="NCBI Taxonomy" id="283909"/>
    <lineage>
        <taxon>Eukaryota</taxon>
        <taxon>Metazoa</taxon>
        <taxon>Spiralia</taxon>
        <taxon>Lophotrochozoa</taxon>
        <taxon>Annelida</taxon>
        <taxon>Polychaeta</taxon>
        <taxon>Sedentaria</taxon>
        <taxon>Scolecida</taxon>
        <taxon>Capitellidae</taxon>
        <taxon>Capitella</taxon>
    </lineage>
</organism>
<feature type="transmembrane region" description="Helical" evidence="6">
    <location>
        <begin position="94"/>
        <end position="116"/>
    </location>
</feature>
<dbReference type="EMBL" id="KB311733">
    <property type="protein sequence ID" value="ELT88723.1"/>
    <property type="molecule type" value="Genomic_DNA"/>
</dbReference>
<dbReference type="GO" id="GO:0032981">
    <property type="term" value="P:mitochondrial respiratory chain complex I assembly"/>
    <property type="evidence" value="ECO:0007669"/>
    <property type="project" value="TreeGrafter"/>
</dbReference>
<dbReference type="EnsemblMetazoa" id="CapteT175726">
    <property type="protein sequence ID" value="CapteP175726"/>
    <property type="gene ID" value="CapteG175726"/>
</dbReference>
<keyword evidence="5 6" id="KW-0472">Membrane</keyword>
<evidence type="ECO:0000313" key="9">
    <source>
        <dbReference type="Proteomes" id="UP000014760"/>
    </source>
</evidence>
<dbReference type="PANTHER" id="PTHR16296">
    <property type="entry name" value="UNCHARACTERIZED HYPOTHALAMUS PROTEIN HT007"/>
    <property type="match status" value="1"/>
</dbReference>
<dbReference type="AlphaFoldDB" id="R7T661"/>
<keyword evidence="9" id="KW-1185">Reference proteome</keyword>
<evidence type="ECO:0000313" key="7">
    <source>
        <dbReference type="EMBL" id="ELT88723.1"/>
    </source>
</evidence>
<evidence type="ECO:0000256" key="2">
    <source>
        <dbReference type="ARBA" id="ARBA00022692"/>
    </source>
</evidence>
<keyword evidence="3 6" id="KW-1133">Transmembrane helix</keyword>
<feature type="transmembrane region" description="Helical" evidence="6">
    <location>
        <begin position="59"/>
        <end position="82"/>
    </location>
</feature>
<feature type="transmembrane region" description="Helical" evidence="6">
    <location>
        <begin position="137"/>
        <end position="159"/>
    </location>
</feature>
<evidence type="ECO:0008006" key="10">
    <source>
        <dbReference type="Google" id="ProtNLM"/>
    </source>
</evidence>
<dbReference type="FunCoup" id="R7T661">
    <property type="interactions" value="347"/>
</dbReference>
<evidence type="ECO:0000256" key="5">
    <source>
        <dbReference type="ARBA" id="ARBA00023136"/>
    </source>
</evidence>
<reference evidence="7 9" key="2">
    <citation type="journal article" date="2013" name="Nature">
        <title>Insights into bilaterian evolution from three spiralian genomes.</title>
        <authorList>
            <person name="Simakov O."/>
            <person name="Marletaz F."/>
            <person name="Cho S.J."/>
            <person name="Edsinger-Gonzales E."/>
            <person name="Havlak P."/>
            <person name="Hellsten U."/>
            <person name="Kuo D.H."/>
            <person name="Larsson T."/>
            <person name="Lv J."/>
            <person name="Arendt D."/>
            <person name="Savage R."/>
            <person name="Osoegawa K."/>
            <person name="de Jong P."/>
            <person name="Grimwood J."/>
            <person name="Chapman J.A."/>
            <person name="Shapiro H."/>
            <person name="Aerts A."/>
            <person name="Otillar R.P."/>
            <person name="Terry A.Y."/>
            <person name="Boore J.L."/>
            <person name="Grigoriev I.V."/>
            <person name="Lindberg D.R."/>
            <person name="Seaver E.C."/>
            <person name="Weisblat D.A."/>
            <person name="Putnam N.H."/>
            <person name="Rokhsar D.S."/>
        </authorList>
    </citation>
    <scope>NUCLEOTIDE SEQUENCE</scope>
    <source>
        <strain evidence="7 9">I ESC-2004</strain>
    </source>
</reference>
<name>R7T661_CAPTE</name>
<accession>R7T661</accession>
<dbReference type="STRING" id="283909.R7T661"/>
<comment type="subcellular location">
    <subcellularLocation>
        <location evidence="1">Mitochondrion membrane</location>
        <topology evidence="1">Multi-pass membrane protein</topology>
    </subcellularLocation>
</comment>
<keyword evidence="2 6" id="KW-0812">Transmembrane</keyword>
<evidence type="ECO:0000313" key="8">
    <source>
        <dbReference type="EnsemblMetazoa" id="CapteP175726"/>
    </source>
</evidence>
<proteinExistence type="predicted"/>
<sequence length="227" mass="25360">MGNAEGSMGEASYSIPREGIVKAPVNDIPKGAIRVPEEEVFKIQDRIMRKWKPAFEMHGLRYGSGYLGGMTAITGFYIHNYWRFALKLRQKNVMLTFLPTIVIPSVLATICNQNFVQKPMQLQQVNCYLCLEMRATTLQGFLGLFQPLVLGAIASTYAAKVARTYAVPPLGQPADLMHMYRELGGKLRTPLLVILLLQTAVVAKVTYEQEKGSMRLNNRLSTVMSSN</sequence>
<dbReference type="EMBL" id="AMQN01003424">
    <property type="status" value="NOT_ANNOTATED_CDS"/>
    <property type="molecule type" value="Genomic_DNA"/>
</dbReference>
<dbReference type="OMA" id="FATRHFT"/>
<gene>
    <name evidence="7" type="ORF">CAPTEDRAFT_175726</name>
</gene>
<evidence type="ECO:0000256" key="4">
    <source>
        <dbReference type="ARBA" id="ARBA00023128"/>
    </source>
</evidence>
<reference evidence="8" key="3">
    <citation type="submission" date="2015-06" db="UniProtKB">
        <authorList>
            <consortium name="EnsemblMetazoa"/>
        </authorList>
    </citation>
    <scope>IDENTIFICATION</scope>
</reference>
<keyword evidence="4" id="KW-0496">Mitochondrion</keyword>
<dbReference type="PANTHER" id="PTHR16296:SF2">
    <property type="entry name" value="TRANSMEMBRANE PROTEIN 126A"/>
    <property type="match status" value="1"/>
</dbReference>
<dbReference type="GO" id="GO:0031966">
    <property type="term" value="C:mitochondrial membrane"/>
    <property type="evidence" value="ECO:0007669"/>
    <property type="project" value="UniProtKB-SubCell"/>
</dbReference>
<evidence type="ECO:0000256" key="3">
    <source>
        <dbReference type="ARBA" id="ARBA00022989"/>
    </source>
</evidence>
<dbReference type="Pfam" id="PF07114">
    <property type="entry name" value="TMEM126"/>
    <property type="match status" value="1"/>
</dbReference>
<dbReference type="OrthoDB" id="6234762at2759"/>
<dbReference type="HOGENOM" id="CLU_101135_0_0_1"/>
<evidence type="ECO:0000256" key="6">
    <source>
        <dbReference type="SAM" id="Phobius"/>
    </source>
</evidence>
<dbReference type="InterPro" id="IPR009801">
    <property type="entry name" value="TMEM126"/>
</dbReference>
<dbReference type="Proteomes" id="UP000014760">
    <property type="component" value="Unassembled WGS sequence"/>
</dbReference>